<keyword evidence="1" id="KW-0235">DNA replication</keyword>
<gene>
    <name evidence="2" type="ORF">YenMTG1_059</name>
</gene>
<evidence type="ECO:0000256" key="1">
    <source>
        <dbReference type="HAMAP-Rule" id="MF_04163"/>
    </source>
</evidence>
<dbReference type="KEGG" id="vg:26627381"/>
<evidence type="ECO:0000313" key="2">
    <source>
        <dbReference type="EMBL" id="AJD81867.1"/>
    </source>
</evidence>
<dbReference type="Pfam" id="PF16790">
    <property type="entry name" value="Phage_clamp_A"/>
    <property type="match status" value="1"/>
</dbReference>
<comment type="function">
    <text evidence="1">Forms the sliding-clamp-loader together with the small subunit. The clamp loader holds the clamp in an open conformation and places it onto the DNA.</text>
</comment>
<dbReference type="Gene3D" id="1.10.8.700">
    <property type="entry name" value="Bacteriophage clamp loader A subunit, A domain"/>
    <property type="match status" value="1"/>
</dbReference>
<dbReference type="Gene3D" id="1.20.272.50">
    <property type="entry name" value="Bacteriophage clamp loader A subunit, A' domain"/>
    <property type="match status" value="1"/>
</dbReference>
<keyword evidence="1" id="KW-1194">Viral DNA replication</keyword>
<proteinExistence type="inferred from homology"/>
<evidence type="ECO:0000313" key="3">
    <source>
        <dbReference type="Proteomes" id="UP000031805"/>
    </source>
</evidence>
<accession>A0A0B4ZX29</accession>
<keyword evidence="1" id="KW-0238">DNA-binding</keyword>
<keyword evidence="3" id="KW-1185">Reference proteome</keyword>
<protein>
    <recommendedName>
        <fullName evidence="1">Sliding-clamp-loader small subunit</fullName>
    </recommendedName>
    <alternativeName>
        <fullName evidence="1">Clamp loader gp62 subunit</fullName>
    </alternativeName>
</protein>
<dbReference type="GO" id="GO:0039693">
    <property type="term" value="P:viral DNA genome replication"/>
    <property type="evidence" value="ECO:0007669"/>
    <property type="project" value="UniProtKB-UniRule"/>
</dbReference>
<dbReference type="RefSeq" id="YP_009200320.1">
    <property type="nucleotide sequence ID" value="NC_028820.1"/>
</dbReference>
<name>A0A0B4ZX29_9CAUD</name>
<dbReference type="GO" id="GO:0003677">
    <property type="term" value="F:DNA binding"/>
    <property type="evidence" value="ECO:0007669"/>
    <property type="project" value="UniProtKB-UniRule"/>
</dbReference>
<dbReference type="GO" id="GO:0003689">
    <property type="term" value="F:DNA clamp loader activity"/>
    <property type="evidence" value="ECO:0007669"/>
    <property type="project" value="UniProtKB-UniRule"/>
</dbReference>
<dbReference type="InterPro" id="IPR031868">
    <property type="entry name" value="Phage_clamp_gp62"/>
</dbReference>
<dbReference type="HAMAP" id="MF_04163">
    <property type="entry name" value="T4_Clamp_Loader_S"/>
    <property type="match status" value="1"/>
</dbReference>
<comment type="similarity">
    <text evidence="1">Belongs to the Tevenvirinae sliding-clamp-loader small subunit family.</text>
</comment>
<dbReference type="Gene3D" id="6.10.250.1260">
    <property type="match status" value="1"/>
</dbReference>
<organism evidence="2 3">
    <name type="scientific">Yersinia phage vB_YenM_TG1</name>
    <dbReference type="NCBI Taxonomy" id="1589265"/>
    <lineage>
        <taxon>Viruses</taxon>
        <taxon>Duplodnaviria</taxon>
        <taxon>Heunggongvirae</taxon>
        <taxon>Uroviricota</taxon>
        <taxon>Caudoviricetes</taxon>
        <taxon>Pantevenvirales</taxon>
        <taxon>Straboviridae</taxon>
        <taxon>Tevenvirinae</taxon>
        <taxon>Tegunavirus</taxon>
        <taxon>Tegunavirus yenmtg1</taxon>
    </lineage>
</organism>
<comment type="subunit">
    <text evidence="1">The sliding-clamp-loader consists of 4 large subunits and 1 small subunit. Interacts with the sliding clamp; this interaction allows the sliding-clamp-loader to open the sliding clamp. Part of the replicase complex that includes the DNA polymerase, the polymerase clamp, the clamp loader complex, the single-stranded DNA binding protein, the primase, the helicase and the helicase assembly factor.</text>
</comment>
<dbReference type="GO" id="GO:0006260">
    <property type="term" value="P:DNA replication"/>
    <property type="evidence" value="ECO:0007669"/>
    <property type="project" value="InterPro"/>
</dbReference>
<sequence>MAMSLFDDDEKQSDFDIAWMTQDWDMLSKLCEQFNEKPENEFFAILNDINTSKRARDVSVSSNYSKFMIDNMLSQHVDCIMSVNVMNLVGSSLTDQQHYNYYLNSIPHGKRFSKSTKFVEQTDTVFIIKLLMSYYGINADDAIMYKETMTLKNTLVPTLKKLKSLVTDDFLKTVTKNVKEQKDLKKQALEW</sequence>
<dbReference type="Proteomes" id="UP000031805">
    <property type="component" value="Segment"/>
</dbReference>
<dbReference type="EMBL" id="KP202158">
    <property type="protein sequence ID" value="AJD81867.1"/>
    <property type="molecule type" value="Genomic_DNA"/>
</dbReference>
<dbReference type="GeneID" id="26627381"/>
<reference evidence="2 3" key="1">
    <citation type="submission" date="2014-11" db="EMBL/GenBank/DDBJ databases">
        <title>Complete genome sequence of vB_YenM_TG1, a broad host range bacteriophage which infects Yersinia enterocolitica.</title>
        <authorList>
            <person name="Leon-Velarde C.G."/>
            <person name="Kropinski A.M."/>
            <person name="Chen S."/>
            <person name="Griffiths M.W."/>
            <person name="Odumeru J.A."/>
        </authorList>
    </citation>
    <scope>NUCLEOTIDE SEQUENCE [LARGE SCALE GENOMIC DNA]</scope>
</reference>